<reference evidence="9" key="1">
    <citation type="journal article" date="2020" name="Stud. Mycol.">
        <title>101 Dothideomycetes genomes: a test case for predicting lifestyles and emergence of pathogens.</title>
        <authorList>
            <person name="Haridas S."/>
            <person name="Albert R."/>
            <person name="Binder M."/>
            <person name="Bloem J."/>
            <person name="Labutti K."/>
            <person name="Salamov A."/>
            <person name="Andreopoulos B."/>
            <person name="Baker S."/>
            <person name="Barry K."/>
            <person name="Bills G."/>
            <person name="Bluhm B."/>
            <person name="Cannon C."/>
            <person name="Castanera R."/>
            <person name="Culley D."/>
            <person name="Daum C."/>
            <person name="Ezra D."/>
            <person name="Gonzalez J."/>
            <person name="Henrissat B."/>
            <person name="Kuo A."/>
            <person name="Liang C."/>
            <person name="Lipzen A."/>
            <person name="Lutzoni F."/>
            <person name="Magnuson J."/>
            <person name="Mondo S."/>
            <person name="Nolan M."/>
            <person name="Ohm R."/>
            <person name="Pangilinan J."/>
            <person name="Park H.-J."/>
            <person name="Ramirez L."/>
            <person name="Alfaro M."/>
            <person name="Sun H."/>
            <person name="Tritt A."/>
            <person name="Yoshinaga Y."/>
            <person name="Zwiers L.-H."/>
            <person name="Turgeon B."/>
            <person name="Goodwin S."/>
            <person name="Spatafora J."/>
            <person name="Crous P."/>
            <person name="Grigoriev I."/>
        </authorList>
    </citation>
    <scope>NUCLEOTIDE SEQUENCE</scope>
    <source>
        <strain evidence="9">CBS 123094</strain>
    </source>
</reference>
<dbReference type="PANTHER" id="PTHR13505:SF7">
    <property type="entry name" value="TRANSMEMBRANE PROTEIN 208"/>
    <property type="match status" value="1"/>
</dbReference>
<dbReference type="InterPro" id="IPR008506">
    <property type="entry name" value="SND2/TMEM208"/>
</dbReference>
<evidence type="ECO:0008006" key="11">
    <source>
        <dbReference type="Google" id="ProtNLM"/>
    </source>
</evidence>
<dbReference type="EMBL" id="ML977569">
    <property type="protein sequence ID" value="KAF2004030.1"/>
    <property type="molecule type" value="Genomic_DNA"/>
</dbReference>
<evidence type="ECO:0000256" key="5">
    <source>
        <dbReference type="ARBA" id="ARBA00022989"/>
    </source>
</evidence>
<name>A0A6A5WQ72_9PLEO</name>
<accession>A0A6A5WQ72</accession>
<keyword evidence="3 8" id="KW-0812">Transmembrane</keyword>
<evidence type="ECO:0000256" key="7">
    <source>
        <dbReference type="SAM" id="MobiDB-lite"/>
    </source>
</evidence>
<keyword evidence="5 8" id="KW-1133">Transmembrane helix</keyword>
<feature type="region of interest" description="Disordered" evidence="7">
    <location>
        <begin position="146"/>
        <end position="172"/>
    </location>
</feature>
<keyword evidence="4" id="KW-0256">Endoplasmic reticulum</keyword>
<evidence type="ECO:0000313" key="10">
    <source>
        <dbReference type="Proteomes" id="UP000799779"/>
    </source>
</evidence>
<organism evidence="9 10">
    <name type="scientific">Amniculicola lignicola CBS 123094</name>
    <dbReference type="NCBI Taxonomy" id="1392246"/>
    <lineage>
        <taxon>Eukaryota</taxon>
        <taxon>Fungi</taxon>
        <taxon>Dikarya</taxon>
        <taxon>Ascomycota</taxon>
        <taxon>Pezizomycotina</taxon>
        <taxon>Dothideomycetes</taxon>
        <taxon>Pleosporomycetidae</taxon>
        <taxon>Pleosporales</taxon>
        <taxon>Amniculicolaceae</taxon>
        <taxon>Amniculicola</taxon>
    </lineage>
</organism>
<evidence type="ECO:0000256" key="2">
    <source>
        <dbReference type="ARBA" id="ARBA00009950"/>
    </source>
</evidence>
<feature type="transmembrane region" description="Helical" evidence="8">
    <location>
        <begin position="100"/>
        <end position="123"/>
    </location>
</feature>
<dbReference type="GO" id="GO:0006624">
    <property type="term" value="P:vacuolar protein processing"/>
    <property type="evidence" value="ECO:0007669"/>
    <property type="project" value="TreeGrafter"/>
</dbReference>
<sequence>MAQKATKTLAANNTKRLNQTLLVTLLVHGFFWVLRALIYRASFSRRSLILYLLLSGPQLFIQFNFERNGRPTYGANGAVIKGGDDLEAAGLTEWMWDVTYWTYFCIFLSATLGDGAWLLWLIIPCYSAWALYTTYQTQRGAFTTDAAGVPQGQTSSKRQAKMEKRGNKVQYR</sequence>
<dbReference type="Pfam" id="PF05620">
    <property type="entry name" value="TMEM208_SND2"/>
    <property type="match status" value="1"/>
</dbReference>
<dbReference type="GO" id="GO:0005789">
    <property type="term" value="C:endoplasmic reticulum membrane"/>
    <property type="evidence" value="ECO:0007669"/>
    <property type="project" value="UniProtKB-SubCell"/>
</dbReference>
<evidence type="ECO:0000313" key="9">
    <source>
        <dbReference type="EMBL" id="KAF2004030.1"/>
    </source>
</evidence>
<gene>
    <name evidence="9" type="ORF">P154DRAFT_519618</name>
</gene>
<keyword evidence="6 8" id="KW-0472">Membrane</keyword>
<evidence type="ECO:0000256" key="6">
    <source>
        <dbReference type="ARBA" id="ARBA00023136"/>
    </source>
</evidence>
<dbReference type="GO" id="GO:0005773">
    <property type="term" value="C:vacuole"/>
    <property type="evidence" value="ECO:0007669"/>
    <property type="project" value="GOC"/>
</dbReference>
<dbReference type="Proteomes" id="UP000799779">
    <property type="component" value="Unassembled WGS sequence"/>
</dbReference>
<dbReference type="OrthoDB" id="10012212at2759"/>
<dbReference type="PANTHER" id="PTHR13505">
    <property type="entry name" value="TRANSMEMBRANE PROTEIN 208"/>
    <property type="match status" value="1"/>
</dbReference>
<evidence type="ECO:0000256" key="8">
    <source>
        <dbReference type="SAM" id="Phobius"/>
    </source>
</evidence>
<feature type="transmembrane region" description="Helical" evidence="8">
    <location>
        <begin position="20"/>
        <end position="39"/>
    </location>
</feature>
<evidence type="ECO:0000256" key="3">
    <source>
        <dbReference type="ARBA" id="ARBA00022692"/>
    </source>
</evidence>
<keyword evidence="10" id="KW-1185">Reference proteome</keyword>
<proteinExistence type="inferred from homology"/>
<comment type="subcellular location">
    <subcellularLocation>
        <location evidence="1">Endoplasmic reticulum membrane</location>
        <topology evidence="1">Multi-pass membrane protein</topology>
    </subcellularLocation>
</comment>
<evidence type="ECO:0000256" key="1">
    <source>
        <dbReference type="ARBA" id="ARBA00004477"/>
    </source>
</evidence>
<evidence type="ECO:0000256" key="4">
    <source>
        <dbReference type="ARBA" id="ARBA00022824"/>
    </source>
</evidence>
<dbReference type="AlphaFoldDB" id="A0A6A5WQ72"/>
<protein>
    <recommendedName>
        <fullName evidence="11">DUF788-domain-containing protein</fullName>
    </recommendedName>
</protein>
<comment type="similarity">
    <text evidence="2">Belongs to the TMEM208 family.</text>
</comment>